<dbReference type="Proteomes" id="UP000064921">
    <property type="component" value="Chromosome"/>
</dbReference>
<evidence type="ECO:0000256" key="1">
    <source>
        <dbReference type="ARBA" id="ARBA00023002"/>
    </source>
</evidence>
<dbReference type="Gene3D" id="3.30.9.10">
    <property type="entry name" value="D-Amino Acid Oxidase, subunit A, domain 2"/>
    <property type="match status" value="1"/>
</dbReference>
<dbReference type="Pfam" id="PF01266">
    <property type="entry name" value="DAO"/>
    <property type="match status" value="1"/>
</dbReference>
<dbReference type="SUPFAM" id="SSF54373">
    <property type="entry name" value="FAD-linked reductases, C-terminal domain"/>
    <property type="match status" value="1"/>
</dbReference>
<dbReference type="PANTHER" id="PTHR13847">
    <property type="entry name" value="SARCOSINE DEHYDROGENASE-RELATED"/>
    <property type="match status" value="1"/>
</dbReference>
<name>A0A0U3Q1P7_9HYPH</name>
<dbReference type="AlphaFoldDB" id="A0A0U3Q1P7"/>
<gene>
    <name evidence="3" type="ORF">APZ00_04835</name>
</gene>
<dbReference type="Gene3D" id="3.50.50.60">
    <property type="entry name" value="FAD/NAD(P)-binding domain"/>
    <property type="match status" value="1"/>
</dbReference>
<dbReference type="PANTHER" id="PTHR13847:SF289">
    <property type="entry name" value="GLYCINE OXIDASE"/>
    <property type="match status" value="1"/>
</dbReference>
<dbReference type="InterPro" id="IPR006076">
    <property type="entry name" value="FAD-dep_OxRdtase"/>
</dbReference>
<dbReference type="GO" id="GO:0005737">
    <property type="term" value="C:cytoplasm"/>
    <property type="evidence" value="ECO:0007669"/>
    <property type="project" value="TreeGrafter"/>
</dbReference>
<dbReference type="EMBL" id="CP013068">
    <property type="protein sequence ID" value="ALV26489.1"/>
    <property type="molecule type" value="Genomic_DNA"/>
</dbReference>
<dbReference type="SUPFAM" id="SSF51905">
    <property type="entry name" value="FAD/NAD(P)-binding domain"/>
    <property type="match status" value="1"/>
</dbReference>
<dbReference type="eggNOG" id="COG0665">
    <property type="taxonomic scope" value="Bacteria"/>
</dbReference>
<keyword evidence="1" id="KW-0560">Oxidoreductase</keyword>
<protein>
    <submittedName>
        <fullName evidence="3">Glycine oxidase</fullName>
    </submittedName>
</protein>
<proteinExistence type="predicted"/>
<reference evidence="3 4" key="1">
    <citation type="submission" date="2015-10" db="EMBL/GenBank/DDBJ databases">
        <title>The world's first case of liver abscess caused by Pannonibacter phragmitetus.</title>
        <authorList>
            <person name="Ming D."/>
            <person name="Wang M."/>
            <person name="Zhou Y."/>
            <person name="Jiang T."/>
            <person name="Hu S."/>
        </authorList>
    </citation>
    <scope>NUCLEOTIDE SEQUENCE [LARGE SCALE GENOMIC DNA]</scope>
    <source>
        <strain evidence="3 4">31801</strain>
    </source>
</reference>
<dbReference type="STRING" id="121719.APZ00_04835"/>
<organism evidence="3 4">
    <name type="scientific">Pannonibacter phragmitetus</name>
    <dbReference type="NCBI Taxonomy" id="121719"/>
    <lineage>
        <taxon>Bacteria</taxon>
        <taxon>Pseudomonadati</taxon>
        <taxon>Pseudomonadota</taxon>
        <taxon>Alphaproteobacteria</taxon>
        <taxon>Hyphomicrobiales</taxon>
        <taxon>Stappiaceae</taxon>
        <taxon>Pannonibacter</taxon>
    </lineage>
</organism>
<dbReference type="GO" id="GO:0016491">
    <property type="term" value="F:oxidoreductase activity"/>
    <property type="evidence" value="ECO:0007669"/>
    <property type="project" value="UniProtKB-KW"/>
</dbReference>
<accession>A0A0U3Q1P7</accession>
<feature type="domain" description="FAD dependent oxidoreductase" evidence="2">
    <location>
        <begin position="17"/>
        <end position="335"/>
    </location>
</feature>
<evidence type="ECO:0000313" key="3">
    <source>
        <dbReference type="EMBL" id="ALV26489.1"/>
    </source>
</evidence>
<keyword evidence="4" id="KW-1185">Reference proteome</keyword>
<sequence length="349" mass="37083">MRQTHSRLSRLSGSSTVLVRGAGVAGLAAALELSRLGLAVTVADTSPAPGHGASFYAGGMLAPWCEAETAGPEVLKLGLEAADWWEAAVPGLVSRKGTLVLCPPRDQSELRRFASRSSGHHMVDADAIAELEPALAGRFMTGLFFEREAHLDPRLAMTALWQQLEAQGVTFRLGDAAQGAESEASLVIDCTGPGAIDRVQGLRGVRGEMLYLETGEISLSRPVRLLHPRHPLYVVPRGGGRFMVGATMIESDDGGPVTARSVMELTNTAYALHPAFGEARIVELGAGVRPAFDDNMPRVVAEREHLPPGTDLAVAGMYRHGFLLAPALARQAADMAARRLMENKGDANP</sequence>
<evidence type="ECO:0000259" key="2">
    <source>
        <dbReference type="Pfam" id="PF01266"/>
    </source>
</evidence>
<dbReference type="RefSeq" id="WP_058898220.1">
    <property type="nucleotide sequence ID" value="NZ_CP013068.1"/>
</dbReference>
<dbReference type="InterPro" id="IPR036188">
    <property type="entry name" value="FAD/NAD-bd_sf"/>
</dbReference>
<evidence type="ECO:0000313" key="4">
    <source>
        <dbReference type="Proteomes" id="UP000064921"/>
    </source>
</evidence>
<dbReference type="KEGG" id="pphr:APZ00_04835"/>